<dbReference type="Proteomes" id="UP000183971">
    <property type="component" value="Unassembled WGS sequence"/>
</dbReference>
<dbReference type="RefSeq" id="XP_031090273.1">
    <property type="nucleotide sequence ID" value="XM_031225077.1"/>
</dbReference>
<gene>
    <name evidence="1" type="ORF">FPRO_15985</name>
</gene>
<accession>A0A1L7WBD8</accession>
<dbReference type="AlphaFoldDB" id="A0A1L7WBD8"/>
<protein>
    <submittedName>
        <fullName evidence="1">Uncharacterized protein</fullName>
    </submittedName>
</protein>
<dbReference type="VEuPathDB" id="FungiDB:FPRO_15985"/>
<organism evidence="1 2">
    <name type="scientific">Fusarium proliferatum (strain ET1)</name>
    <name type="common">Orchid endophyte fungus</name>
    <dbReference type="NCBI Taxonomy" id="1227346"/>
    <lineage>
        <taxon>Eukaryota</taxon>
        <taxon>Fungi</taxon>
        <taxon>Dikarya</taxon>
        <taxon>Ascomycota</taxon>
        <taxon>Pezizomycotina</taxon>
        <taxon>Sordariomycetes</taxon>
        <taxon>Hypocreomycetidae</taxon>
        <taxon>Hypocreales</taxon>
        <taxon>Nectriaceae</taxon>
        <taxon>Fusarium</taxon>
        <taxon>Fusarium fujikuroi species complex</taxon>
    </lineage>
</organism>
<reference evidence="2" key="1">
    <citation type="journal article" date="2016" name="Genome Biol. Evol.">
        <title>Comparative 'omics' of the Fusarium fujikuroi species complex highlights differences in genetic potential and metabolite synthesis.</title>
        <authorList>
            <person name="Niehaus E.-M."/>
            <person name="Muensterkoetter M."/>
            <person name="Proctor R.H."/>
            <person name="Brown D.W."/>
            <person name="Sharon A."/>
            <person name="Idan Y."/>
            <person name="Oren-Young L."/>
            <person name="Sieber C.M."/>
            <person name="Novak O."/>
            <person name="Pencik A."/>
            <person name="Tarkowska D."/>
            <person name="Hromadova K."/>
            <person name="Freeman S."/>
            <person name="Maymon M."/>
            <person name="Elazar M."/>
            <person name="Youssef S.A."/>
            <person name="El-Shabrawy E.S.M."/>
            <person name="Shalaby A.B.A."/>
            <person name="Houterman P."/>
            <person name="Brock N.L."/>
            <person name="Burkhardt I."/>
            <person name="Tsavkelova E.A."/>
            <person name="Dickschat J.S."/>
            <person name="Galuszka P."/>
            <person name="Gueldener U."/>
            <person name="Tudzynski B."/>
        </authorList>
    </citation>
    <scope>NUCLEOTIDE SEQUENCE [LARGE SCALE GENOMIC DNA]</scope>
    <source>
        <strain evidence="2">ET1</strain>
    </source>
</reference>
<keyword evidence="2" id="KW-1185">Reference proteome</keyword>
<dbReference type="GeneID" id="42060840"/>
<evidence type="ECO:0000313" key="2">
    <source>
        <dbReference type="Proteomes" id="UP000183971"/>
    </source>
</evidence>
<proteinExistence type="predicted"/>
<sequence>MLRSWWTRSCDRSLVVQDVIRDNPSPQAQRNRIRKLCGQNSLRKLSEVDHGQL</sequence>
<name>A0A1L7WBD8_FUSPR</name>
<evidence type="ECO:0000313" key="1">
    <source>
        <dbReference type="EMBL" id="CZR49776.1"/>
    </source>
</evidence>
<comment type="caution">
    <text evidence="1">The sequence shown here is derived from an EMBL/GenBank/DDBJ whole genome shotgun (WGS) entry which is preliminary data.</text>
</comment>
<dbReference type="EMBL" id="FJOF01000019">
    <property type="protein sequence ID" value="CZR49776.1"/>
    <property type="molecule type" value="Genomic_DNA"/>
</dbReference>